<gene>
    <name evidence="2" type="ORF">EGH25_02750</name>
</gene>
<keyword evidence="1" id="KW-1133">Transmembrane helix</keyword>
<keyword evidence="1" id="KW-0812">Transmembrane</keyword>
<reference evidence="2" key="1">
    <citation type="submission" date="2022-09" db="EMBL/GenBank/DDBJ databases">
        <title>Haloadaptaus new haloarchaeum isolated from saline soil.</title>
        <authorList>
            <person name="Duran-Viseras A."/>
            <person name="Sanchez-Porro C."/>
            <person name="Ventosa A."/>
        </authorList>
    </citation>
    <scope>NUCLEOTIDE SEQUENCE</scope>
    <source>
        <strain evidence="2">F3-133</strain>
    </source>
</reference>
<dbReference type="RefSeq" id="WP_266086017.1">
    <property type="nucleotide sequence ID" value="NZ_RKLV01000002.1"/>
</dbReference>
<dbReference type="AlphaFoldDB" id="A0A9Q4GIG3"/>
<proteinExistence type="predicted"/>
<evidence type="ECO:0000256" key="1">
    <source>
        <dbReference type="SAM" id="Phobius"/>
    </source>
</evidence>
<keyword evidence="3" id="KW-1185">Reference proteome</keyword>
<evidence type="ECO:0000313" key="3">
    <source>
        <dbReference type="Proteomes" id="UP001149411"/>
    </source>
</evidence>
<feature type="transmembrane region" description="Helical" evidence="1">
    <location>
        <begin position="21"/>
        <end position="41"/>
    </location>
</feature>
<dbReference type="Proteomes" id="UP001149411">
    <property type="component" value="Unassembled WGS sequence"/>
</dbReference>
<sequence>MSVKHRYGNTGFLAKIVFDNFEVCLMLIAAFVLGGMMTSVVAVGSSIALGLLLTTAISVGIGLSIVAADLFAGY</sequence>
<organism evidence="2 3">
    <name type="scientific">Halorutilus salinus</name>
    <dbReference type="NCBI Taxonomy" id="2487751"/>
    <lineage>
        <taxon>Archaea</taxon>
        <taxon>Methanobacteriati</taxon>
        <taxon>Methanobacteriota</taxon>
        <taxon>Stenosarchaea group</taxon>
        <taxon>Halobacteria</taxon>
        <taxon>Halorutilales</taxon>
        <taxon>Halorutilaceae</taxon>
        <taxon>Halorutilus</taxon>
    </lineage>
</organism>
<evidence type="ECO:0000313" key="2">
    <source>
        <dbReference type="EMBL" id="MCX2818271.1"/>
    </source>
</evidence>
<feature type="transmembrane region" description="Helical" evidence="1">
    <location>
        <begin position="47"/>
        <end position="72"/>
    </location>
</feature>
<keyword evidence="1" id="KW-0472">Membrane</keyword>
<dbReference type="EMBL" id="RKLV01000002">
    <property type="protein sequence ID" value="MCX2818271.1"/>
    <property type="molecule type" value="Genomic_DNA"/>
</dbReference>
<comment type="caution">
    <text evidence="2">The sequence shown here is derived from an EMBL/GenBank/DDBJ whole genome shotgun (WGS) entry which is preliminary data.</text>
</comment>
<name>A0A9Q4GIG3_9EURY</name>
<accession>A0A9Q4GIG3</accession>
<protein>
    <submittedName>
        <fullName evidence="2">Uncharacterized protein</fullName>
    </submittedName>
</protein>